<dbReference type="Proteomes" id="UP000037035">
    <property type="component" value="Unassembled WGS sequence"/>
</dbReference>
<feature type="signal peptide" evidence="4">
    <location>
        <begin position="1"/>
        <end position="28"/>
    </location>
</feature>
<evidence type="ECO:0000256" key="4">
    <source>
        <dbReference type="SAM" id="SignalP"/>
    </source>
</evidence>
<dbReference type="PANTHER" id="PTHR45626:SF22">
    <property type="entry name" value="DNA REPAIR PROTEIN RAD5"/>
    <property type="match status" value="1"/>
</dbReference>
<keyword evidence="2" id="KW-0378">Hydrolase</keyword>
<keyword evidence="3" id="KW-0067">ATP-binding</keyword>
<dbReference type="GO" id="GO:0016787">
    <property type="term" value="F:hydrolase activity"/>
    <property type="evidence" value="ECO:0007669"/>
    <property type="project" value="UniProtKB-KW"/>
</dbReference>
<dbReference type="STRING" id="27349.A0A0L6UH32"/>
<evidence type="ECO:0000259" key="5">
    <source>
        <dbReference type="Pfam" id="PF00176"/>
    </source>
</evidence>
<protein>
    <recommendedName>
        <fullName evidence="5">SNF2 N-terminal domain-containing protein</fullName>
    </recommendedName>
</protein>
<keyword evidence="7" id="KW-1185">Reference proteome</keyword>
<evidence type="ECO:0000256" key="2">
    <source>
        <dbReference type="ARBA" id="ARBA00022801"/>
    </source>
</evidence>
<dbReference type="InterPro" id="IPR038718">
    <property type="entry name" value="SNF2-like_sf"/>
</dbReference>
<dbReference type="GO" id="GO:0008094">
    <property type="term" value="F:ATP-dependent activity, acting on DNA"/>
    <property type="evidence" value="ECO:0007669"/>
    <property type="project" value="TreeGrafter"/>
</dbReference>
<evidence type="ECO:0000313" key="6">
    <source>
        <dbReference type="EMBL" id="KNZ47836.1"/>
    </source>
</evidence>
<evidence type="ECO:0000313" key="7">
    <source>
        <dbReference type="Proteomes" id="UP000037035"/>
    </source>
</evidence>
<feature type="domain" description="SNF2 N-terminal" evidence="5">
    <location>
        <begin position="166"/>
        <end position="279"/>
    </location>
</feature>
<comment type="caution">
    <text evidence="6">The sequence shown here is derived from an EMBL/GenBank/DDBJ whole genome shotgun (WGS) entry which is preliminary data.</text>
</comment>
<dbReference type="EMBL" id="LAVV01011386">
    <property type="protein sequence ID" value="KNZ47836.1"/>
    <property type="molecule type" value="Genomic_DNA"/>
</dbReference>
<dbReference type="Pfam" id="PF00176">
    <property type="entry name" value="SNF2-rel_dom"/>
    <property type="match status" value="1"/>
</dbReference>
<organism evidence="6 7">
    <name type="scientific">Puccinia sorghi</name>
    <dbReference type="NCBI Taxonomy" id="27349"/>
    <lineage>
        <taxon>Eukaryota</taxon>
        <taxon>Fungi</taxon>
        <taxon>Dikarya</taxon>
        <taxon>Basidiomycota</taxon>
        <taxon>Pucciniomycotina</taxon>
        <taxon>Pucciniomycetes</taxon>
        <taxon>Pucciniales</taxon>
        <taxon>Pucciniaceae</taxon>
        <taxon>Puccinia</taxon>
    </lineage>
</organism>
<dbReference type="InterPro" id="IPR000330">
    <property type="entry name" value="SNF2_N"/>
</dbReference>
<dbReference type="PANTHER" id="PTHR45626">
    <property type="entry name" value="TRANSCRIPTION TERMINATION FACTOR 2-RELATED"/>
    <property type="match status" value="1"/>
</dbReference>
<sequence length="306" mass="35517">MSDVLCLGHIIILLDFLTPIVFPDSAQAAFLHRGTCCARVVSPEHHRLFKHSKRHRLATTPARFHQWQEFLLHLLGQSWTTLKHHQCQALQFFLNNEFQNNNKLHDFWMHHNKKVNPCPRYGLGENLDNINVFARNVSHVCCNPDHLSLGHPFELVERNPSHTLIIQNPNANKTAYVQKLRAQHMLCLSGTPFQNCLADVQSLISHLKIWPSNQDWIYWRQHLILGMNVGDRHAVQTLNTMMEIVSLQRTKQATLNLPKKIEKAIIVWMAERWERFSKDLHKEFIHCLGDFGRQANHGTLPNPSSN</sequence>
<dbReference type="InterPro" id="IPR050628">
    <property type="entry name" value="SNF2_RAD54_helicase_TF"/>
</dbReference>
<feature type="chain" id="PRO_5005567917" description="SNF2 N-terminal domain-containing protein" evidence="4">
    <location>
        <begin position="29"/>
        <end position="306"/>
    </location>
</feature>
<gene>
    <name evidence="6" type="ORF">VP01_60g8</name>
</gene>
<reference evidence="6 7" key="1">
    <citation type="submission" date="2015-08" db="EMBL/GenBank/DDBJ databases">
        <title>Next Generation Sequencing and Analysis of the Genome of Puccinia sorghi L Schw, the Causal Agent of Maize Common Rust.</title>
        <authorList>
            <person name="Rochi L."/>
            <person name="Burguener G."/>
            <person name="Darino M."/>
            <person name="Turjanski A."/>
            <person name="Kreff E."/>
            <person name="Dieguez M.J."/>
            <person name="Sacco F."/>
        </authorList>
    </citation>
    <scope>NUCLEOTIDE SEQUENCE [LARGE SCALE GENOMIC DNA]</scope>
    <source>
        <strain evidence="6 7">RO10H11247</strain>
    </source>
</reference>
<evidence type="ECO:0000256" key="3">
    <source>
        <dbReference type="ARBA" id="ARBA00022840"/>
    </source>
</evidence>
<keyword evidence="4" id="KW-0732">Signal</keyword>
<dbReference type="VEuPathDB" id="FungiDB:VP01_60g8"/>
<dbReference type="AlphaFoldDB" id="A0A0L6UH32"/>
<dbReference type="Gene3D" id="3.40.50.10810">
    <property type="entry name" value="Tandem AAA-ATPase domain"/>
    <property type="match status" value="1"/>
</dbReference>
<keyword evidence="1" id="KW-0547">Nucleotide-binding</keyword>
<dbReference type="GO" id="GO:0005524">
    <property type="term" value="F:ATP binding"/>
    <property type="evidence" value="ECO:0007669"/>
    <property type="project" value="UniProtKB-KW"/>
</dbReference>
<dbReference type="GO" id="GO:0005634">
    <property type="term" value="C:nucleus"/>
    <property type="evidence" value="ECO:0007669"/>
    <property type="project" value="TreeGrafter"/>
</dbReference>
<proteinExistence type="predicted"/>
<evidence type="ECO:0000256" key="1">
    <source>
        <dbReference type="ARBA" id="ARBA00022741"/>
    </source>
</evidence>
<accession>A0A0L6UH32</accession>
<name>A0A0L6UH32_9BASI</name>
<dbReference type="GO" id="GO:0006281">
    <property type="term" value="P:DNA repair"/>
    <property type="evidence" value="ECO:0007669"/>
    <property type="project" value="TreeGrafter"/>
</dbReference>